<accession>A0ABD0UN37</accession>
<evidence type="ECO:0000313" key="2">
    <source>
        <dbReference type="Proteomes" id="UP001552299"/>
    </source>
</evidence>
<dbReference type="AlphaFoldDB" id="A0ABD0UN37"/>
<sequence length="119" mass="13552">MCLGSSLAQSSNFIKQNMGEWALKAWDLIQNTKKEWTAWSDWLREGAMHLNYSAMVMQLNRKSMNTNSYTNRLNVLIEIGNIKQPNSPVVINRASSGVIELRLNSEDEDEEIEISLSCT</sequence>
<reference evidence="1 2" key="1">
    <citation type="journal article" date="2024" name="Plant Biotechnol. J.">
        <title>Dendrobium thyrsiflorum genome and its molecular insights into genes involved in important horticultural traits.</title>
        <authorList>
            <person name="Chen B."/>
            <person name="Wang J.Y."/>
            <person name="Zheng P.J."/>
            <person name="Li K.L."/>
            <person name="Liang Y.M."/>
            <person name="Chen X.F."/>
            <person name="Zhang C."/>
            <person name="Zhao X."/>
            <person name="He X."/>
            <person name="Zhang G.Q."/>
            <person name="Liu Z.J."/>
            <person name="Xu Q."/>
        </authorList>
    </citation>
    <scope>NUCLEOTIDE SEQUENCE [LARGE SCALE GENOMIC DNA]</scope>
    <source>
        <strain evidence="1">GZMU011</strain>
    </source>
</reference>
<dbReference type="EMBL" id="JANQDX010000013">
    <property type="protein sequence ID" value="KAL0914129.1"/>
    <property type="molecule type" value="Genomic_DNA"/>
</dbReference>
<keyword evidence="2" id="KW-1185">Reference proteome</keyword>
<name>A0ABD0UN37_DENTH</name>
<protein>
    <submittedName>
        <fullName evidence="1">Uncharacterized protein</fullName>
    </submittedName>
</protein>
<evidence type="ECO:0000313" key="1">
    <source>
        <dbReference type="EMBL" id="KAL0914129.1"/>
    </source>
</evidence>
<gene>
    <name evidence="1" type="ORF">M5K25_017637</name>
</gene>
<organism evidence="1 2">
    <name type="scientific">Dendrobium thyrsiflorum</name>
    <name type="common">Pinecone-like raceme dendrobium</name>
    <name type="synonym">Orchid</name>
    <dbReference type="NCBI Taxonomy" id="117978"/>
    <lineage>
        <taxon>Eukaryota</taxon>
        <taxon>Viridiplantae</taxon>
        <taxon>Streptophyta</taxon>
        <taxon>Embryophyta</taxon>
        <taxon>Tracheophyta</taxon>
        <taxon>Spermatophyta</taxon>
        <taxon>Magnoliopsida</taxon>
        <taxon>Liliopsida</taxon>
        <taxon>Asparagales</taxon>
        <taxon>Orchidaceae</taxon>
        <taxon>Epidendroideae</taxon>
        <taxon>Malaxideae</taxon>
        <taxon>Dendrobiinae</taxon>
        <taxon>Dendrobium</taxon>
    </lineage>
</organism>
<proteinExistence type="predicted"/>
<comment type="caution">
    <text evidence="1">The sequence shown here is derived from an EMBL/GenBank/DDBJ whole genome shotgun (WGS) entry which is preliminary data.</text>
</comment>
<dbReference type="Proteomes" id="UP001552299">
    <property type="component" value="Unassembled WGS sequence"/>
</dbReference>